<keyword evidence="2" id="KW-1185">Reference proteome</keyword>
<dbReference type="AlphaFoldDB" id="A0A284RN44"/>
<dbReference type="OMA" id="GSEDLMW"/>
<name>A0A284RN44_ARMOS</name>
<sequence length="147" mass="15471">MAPTEYSLRLQRGIAGGFAPPTPSAIFTLTRPLNHDQLNITSAIREIGTASLASAAPKSIQHDSDTDALVDELHGILKEIPTESPPGSEDIYGLDISIAWGSEDLMWQNGGPSGCGGGTSLVQATDEDKAKFKRAVEIVEKLVGEAA</sequence>
<dbReference type="OrthoDB" id="5366606at2759"/>
<organism evidence="1 2">
    <name type="scientific">Armillaria ostoyae</name>
    <name type="common">Armillaria root rot fungus</name>
    <dbReference type="NCBI Taxonomy" id="47428"/>
    <lineage>
        <taxon>Eukaryota</taxon>
        <taxon>Fungi</taxon>
        <taxon>Dikarya</taxon>
        <taxon>Basidiomycota</taxon>
        <taxon>Agaricomycotina</taxon>
        <taxon>Agaricomycetes</taxon>
        <taxon>Agaricomycetidae</taxon>
        <taxon>Agaricales</taxon>
        <taxon>Marasmiineae</taxon>
        <taxon>Physalacriaceae</taxon>
        <taxon>Armillaria</taxon>
    </lineage>
</organism>
<accession>A0A284RN44</accession>
<evidence type="ECO:0000313" key="2">
    <source>
        <dbReference type="Proteomes" id="UP000219338"/>
    </source>
</evidence>
<dbReference type="EMBL" id="FUEG01000011">
    <property type="protein sequence ID" value="SJL10186.1"/>
    <property type="molecule type" value="Genomic_DNA"/>
</dbReference>
<evidence type="ECO:0000313" key="1">
    <source>
        <dbReference type="EMBL" id="SJL10186.1"/>
    </source>
</evidence>
<proteinExistence type="predicted"/>
<reference evidence="2" key="1">
    <citation type="journal article" date="2017" name="Nat. Ecol. Evol.">
        <title>Genome expansion and lineage-specific genetic innovations in the forest pathogenic fungi Armillaria.</title>
        <authorList>
            <person name="Sipos G."/>
            <person name="Prasanna A.N."/>
            <person name="Walter M.C."/>
            <person name="O'Connor E."/>
            <person name="Balint B."/>
            <person name="Krizsan K."/>
            <person name="Kiss B."/>
            <person name="Hess J."/>
            <person name="Varga T."/>
            <person name="Slot J."/>
            <person name="Riley R."/>
            <person name="Boka B."/>
            <person name="Rigling D."/>
            <person name="Barry K."/>
            <person name="Lee J."/>
            <person name="Mihaltcheva S."/>
            <person name="LaButti K."/>
            <person name="Lipzen A."/>
            <person name="Waldron R."/>
            <person name="Moloney N.M."/>
            <person name="Sperisen C."/>
            <person name="Kredics L."/>
            <person name="Vagvoelgyi C."/>
            <person name="Patrignani A."/>
            <person name="Fitzpatrick D."/>
            <person name="Nagy I."/>
            <person name="Doyle S."/>
            <person name="Anderson J.B."/>
            <person name="Grigoriev I.V."/>
            <person name="Gueldener U."/>
            <person name="Muensterkoetter M."/>
            <person name="Nagy L.G."/>
        </authorList>
    </citation>
    <scope>NUCLEOTIDE SEQUENCE [LARGE SCALE GENOMIC DNA]</scope>
    <source>
        <strain evidence="2">C18/9</strain>
    </source>
</reference>
<protein>
    <submittedName>
        <fullName evidence="1">Uncharacterized protein</fullName>
    </submittedName>
</protein>
<gene>
    <name evidence="1" type="ORF">ARMOST_13570</name>
</gene>
<dbReference type="Proteomes" id="UP000219338">
    <property type="component" value="Unassembled WGS sequence"/>
</dbReference>